<evidence type="ECO:0000256" key="18">
    <source>
        <dbReference type="SAM" id="Phobius"/>
    </source>
</evidence>
<dbReference type="AlphaFoldDB" id="A0A060XT40"/>
<dbReference type="PaxDb" id="8022-A0A060XT40"/>
<dbReference type="Pfam" id="PF00324">
    <property type="entry name" value="AA_permease"/>
    <property type="match status" value="1"/>
</dbReference>
<protein>
    <recommendedName>
        <fullName evidence="19">Amino acid permease/ SLC12A domain-containing protein</fullName>
    </recommendedName>
</protein>
<keyword evidence="12" id="KW-0406">Ion transport</keyword>
<accession>A0A060XT40</accession>
<dbReference type="Proteomes" id="UP000193380">
    <property type="component" value="Unassembled WGS sequence"/>
</dbReference>
<dbReference type="GO" id="GO:0055075">
    <property type="term" value="P:potassium ion homeostasis"/>
    <property type="evidence" value="ECO:0007669"/>
    <property type="project" value="TreeGrafter"/>
</dbReference>
<dbReference type="PANTHER" id="PTHR11827">
    <property type="entry name" value="SOLUTE CARRIER FAMILY 12, CATION COTRANSPORTERS"/>
    <property type="match status" value="1"/>
</dbReference>
<keyword evidence="15" id="KW-0739">Sodium transport</keyword>
<reference evidence="20" key="1">
    <citation type="journal article" date="2014" name="Nat. Commun.">
        <title>The rainbow trout genome provides novel insights into evolution after whole-genome duplication in vertebrates.</title>
        <authorList>
            <person name="Berthelot C."/>
            <person name="Brunet F."/>
            <person name="Chalopin D."/>
            <person name="Juanchich A."/>
            <person name="Bernard M."/>
            <person name="Noel B."/>
            <person name="Bento P."/>
            <person name="Da Silva C."/>
            <person name="Labadie K."/>
            <person name="Alberti A."/>
            <person name="Aury J.M."/>
            <person name="Louis A."/>
            <person name="Dehais P."/>
            <person name="Bardou P."/>
            <person name="Montfort J."/>
            <person name="Klopp C."/>
            <person name="Cabau C."/>
            <person name="Gaspin C."/>
            <person name="Thorgaard G.H."/>
            <person name="Boussaha M."/>
            <person name="Quillet E."/>
            <person name="Guyomard R."/>
            <person name="Galiana D."/>
            <person name="Bobe J."/>
            <person name="Volff J.N."/>
            <person name="Genet C."/>
            <person name="Wincker P."/>
            <person name="Jaillon O."/>
            <person name="Roest Crollius H."/>
            <person name="Guiguen Y."/>
        </authorList>
    </citation>
    <scope>NUCLEOTIDE SEQUENCE [LARGE SCALE GENOMIC DNA]</scope>
</reference>
<feature type="transmembrane region" description="Helical" evidence="18">
    <location>
        <begin position="691"/>
        <end position="712"/>
    </location>
</feature>
<dbReference type="InterPro" id="IPR004842">
    <property type="entry name" value="SLC12A_fam"/>
</dbReference>
<dbReference type="GO" id="GO:0008519">
    <property type="term" value="F:ammonium channel activity"/>
    <property type="evidence" value="ECO:0007669"/>
    <property type="project" value="TreeGrafter"/>
</dbReference>
<feature type="transmembrane region" description="Helical" evidence="18">
    <location>
        <begin position="418"/>
        <end position="437"/>
    </location>
</feature>
<feature type="domain" description="Amino acid permease/ SLC12A" evidence="19">
    <location>
        <begin position="299"/>
        <end position="803"/>
    </location>
</feature>
<comment type="subcellular location">
    <subcellularLocation>
        <location evidence="1">Cell membrane</location>
        <topology evidence="1">Multi-pass membrane protein</topology>
    </subcellularLocation>
</comment>
<dbReference type="FunFam" id="1.20.1740.10:FF:000005">
    <property type="entry name" value="Solute carrier family 12 member 1"/>
    <property type="match status" value="1"/>
</dbReference>
<evidence type="ECO:0000256" key="2">
    <source>
        <dbReference type="ARBA" id="ARBA00010593"/>
    </source>
</evidence>
<evidence type="ECO:0000256" key="13">
    <source>
        <dbReference type="ARBA" id="ARBA00023136"/>
    </source>
</evidence>
<evidence type="ECO:0000259" key="19">
    <source>
        <dbReference type="Pfam" id="PF00324"/>
    </source>
</evidence>
<evidence type="ECO:0000256" key="1">
    <source>
        <dbReference type="ARBA" id="ARBA00004651"/>
    </source>
</evidence>
<keyword evidence="5" id="KW-0633">Potassium transport</keyword>
<keyword evidence="6" id="KW-0597">Phosphoprotein</keyword>
<evidence type="ECO:0000256" key="14">
    <source>
        <dbReference type="ARBA" id="ARBA00023180"/>
    </source>
</evidence>
<dbReference type="EMBL" id="FR906022">
    <property type="protein sequence ID" value="CDQ82676.1"/>
    <property type="molecule type" value="Genomic_DNA"/>
</dbReference>
<keyword evidence="7 18" id="KW-0812">Transmembrane</keyword>
<comment type="catalytic activity">
    <reaction evidence="17">
        <text>K(+)(out) + 2 chloride(out) + Na(+)(out) = K(+)(in) + 2 chloride(in) + Na(+)(in)</text>
        <dbReference type="Rhea" id="RHEA:72395"/>
        <dbReference type="ChEBI" id="CHEBI:17996"/>
        <dbReference type="ChEBI" id="CHEBI:29101"/>
        <dbReference type="ChEBI" id="CHEBI:29103"/>
    </reaction>
    <physiologicalReaction direction="left-to-right" evidence="17">
        <dbReference type="Rhea" id="RHEA:72396"/>
    </physiologicalReaction>
</comment>
<dbReference type="InterPro" id="IPR004841">
    <property type="entry name" value="AA-permease/SLC12A_dom"/>
</dbReference>
<evidence type="ECO:0000256" key="11">
    <source>
        <dbReference type="ARBA" id="ARBA00023053"/>
    </source>
</evidence>
<evidence type="ECO:0000256" key="10">
    <source>
        <dbReference type="ARBA" id="ARBA00022989"/>
    </source>
</evidence>
<reference evidence="20" key="2">
    <citation type="submission" date="2014-03" db="EMBL/GenBank/DDBJ databases">
        <authorList>
            <person name="Genoscope - CEA"/>
        </authorList>
    </citation>
    <scope>NUCLEOTIDE SEQUENCE</scope>
</reference>
<evidence type="ECO:0000256" key="17">
    <source>
        <dbReference type="ARBA" id="ARBA00048452"/>
    </source>
</evidence>
<evidence type="ECO:0000313" key="20">
    <source>
        <dbReference type="EMBL" id="CDQ82676.1"/>
    </source>
</evidence>
<keyword evidence="8" id="KW-0769">Symport</keyword>
<evidence type="ECO:0000256" key="9">
    <source>
        <dbReference type="ARBA" id="ARBA00022958"/>
    </source>
</evidence>
<keyword evidence="9" id="KW-0630">Potassium</keyword>
<keyword evidence="4" id="KW-1003">Cell membrane</keyword>
<feature type="transmembrane region" description="Helical" evidence="18">
    <location>
        <begin position="666"/>
        <end position="685"/>
    </location>
</feature>
<keyword evidence="10 18" id="KW-1133">Transmembrane helix</keyword>
<dbReference type="GO" id="GO:0016324">
    <property type="term" value="C:apical plasma membrane"/>
    <property type="evidence" value="ECO:0007669"/>
    <property type="project" value="TreeGrafter"/>
</dbReference>
<evidence type="ECO:0000256" key="16">
    <source>
        <dbReference type="ARBA" id="ARBA00023214"/>
    </source>
</evidence>
<feature type="transmembrane region" description="Helical" evidence="18">
    <location>
        <begin position="296"/>
        <end position="315"/>
    </location>
</feature>
<evidence type="ECO:0000256" key="6">
    <source>
        <dbReference type="ARBA" id="ARBA00022553"/>
    </source>
</evidence>
<feature type="transmembrane region" description="Helical" evidence="18">
    <location>
        <begin position="176"/>
        <end position="194"/>
    </location>
</feature>
<evidence type="ECO:0000256" key="12">
    <source>
        <dbReference type="ARBA" id="ARBA00023065"/>
    </source>
</evidence>
<dbReference type="GO" id="GO:0008511">
    <property type="term" value="F:sodium:potassium:chloride symporter activity"/>
    <property type="evidence" value="ECO:0007669"/>
    <property type="project" value="TreeGrafter"/>
</dbReference>
<organism evidence="20 21">
    <name type="scientific">Oncorhynchus mykiss</name>
    <name type="common">Rainbow trout</name>
    <name type="synonym">Salmo gairdneri</name>
    <dbReference type="NCBI Taxonomy" id="8022"/>
    <lineage>
        <taxon>Eukaryota</taxon>
        <taxon>Metazoa</taxon>
        <taxon>Chordata</taxon>
        <taxon>Craniata</taxon>
        <taxon>Vertebrata</taxon>
        <taxon>Euteleostomi</taxon>
        <taxon>Actinopterygii</taxon>
        <taxon>Neopterygii</taxon>
        <taxon>Teleostei</taxon>
        <taxon>Protacanthopterygii</taxon>
        <taxon>Salmoniformes</taxon>
        <taxon>Salmonidae</taxon>
        <taxon>Salmoninae</taxon>
        <taxon>Oncorhynchus</taxon>
    </lineage>
</organism>
<evidence type="ECO:0000313" key="21">
    <source>
        <dbReference type="Proteomes" id="UP000193380"/>
    </source>
</evidence>
<feature type="transmembrane region" description="Helical" evidence="18">
    <location>
        <begin position="45"/>
        <end position="65"/>
    </location>
</feature>
<dbReference type="PRINTS" id="PR01207">
    <property type="entry name" value="NAKCLTRNSPRT"/>
</dbReference>
<feature type="transmembrane region" description="Helical" evidence="18">
    <location>
        <begin position="327"/>
        <end position="356"/>
    </location>
</feature>
<evidence type="ECO:0000256" key="4">
    <source>
        <dbReference type="ARBA" id="ARBA00022475"/>
    </source>
</evidence>
<dbReference type="GO" id="GO:0055078">
    <property type="term" value="P:sodium ion homeostasis"/>
    <property type="evidence" value="ECO:0007669"/>
    <property type="project" value="TreeGrafter"/>
</dbReference>
<comment type="similarity">
    <text evidence="2">Belongs to the SLC12A transporter family.</text>
</comment>
<keyword evidence="16" id="KW-0868">Chloride</keyword>
<feature type="transmembrane region" description="Helical" evidence="18">
    <location>
        <begin position="443"/>
        <end position="464"/>
    </location>
</feature>
<evidence type="ECO:0000256" key="7">
    <source>
        <dbReference type="ARBA" id="ARBA00022692"/>
    </source>
</evidence>
<keyword evidence="13 18" id="KW-0472">Membrane</keyword>
<sequence length="825" mass="90567">MQWESRGSCTKVNAASTLKHYTADLIHFRTSVLKARGPPLQDLEMLLTMPLLCCPGGVFGIIVMLKDPATFHLQCPCWWKEVFTQNLTIHGPIHCFLYTDQSSWSLCRKTAPKHDVSTPMLHTNFRRAWTCTGLSRGTRLALQDLSPWRRSVLLMVGFVTLVPALCRSFTRSPRVVLGFLLTILVIILTPRCEILRGAPDRGRLSVVLYVFHFLTIAPTVDFFKPSCLPIADSVFPAWCRSTILFLVSFDSSLVLVIVEFGEPFEDGFANGDELSPAEEAAAKEAAEPKGAVKFGWIKGVLVRCMLNIWGVMLFIRMSWIVGQAGIVLSCVIVLMATVVTTITGLSTSAIATNGFVRGGGAYYLISRSLGPEFGGSIGLIFAFANAVAVAMYVVGFAETVVELLGSVDCIMTDEINDIRIIGTITIILLLGISMAGMEWEAKAQIFLLVVLITAIFNYFIGSFIPLKSKESQGFFGYDSAIMMENMGPDFRGTESFFSVFAIFFPAATGILAGANISGDLSDPQLAIPRGTLLAILITGIVYLGVAISTGSCIVRDATGNGNDTLSAQFMANCTDAACKFGYDFSYCKGDDGQYNCRYGLQNDFQVMSIVSGFSPIITAGIFSATLSSALASLVSAPKVFQALCKDNIYPGLEMFAKGYGKNNEPLRGYILTFCIALAFILIAQLNVIAPIISNFFLASYALINFSVFHASLANSPGWRPSFKFYNMWVSLAGAVLCCVVMFVINWWAALMTNVIVMGLYIYVSYKKPDVNWGSSTQALTYHQALTHSLHLSSVEDHIKNFRYRTHFNTHTHTHTLLRPKEWYGL</sequence>
<name>A0A060XT40_ONCMY</name>
<keyword evidence="11" id="KW-0915">Sodium</keyword>
<keyword evidence="14" id="KW-0325">Glycoprotein</keyword>
<dbReference type="STRING" id="8022.A0A060XT40"/>
<feature type="transmembrane region" description="Helical" evidence="18">
    <location>
        <begin position="526"/>
        <end position="545"/>
    </location>
</feature>
<dbReference type="InterPro" id="IPR002443">
    <property type="entry name" value="SLC12A1/SLC12A2"/>
</dbReference>
<feature type="transmembrane region" description="Helical" evidence="18">
    <location>
        <begin position="724"/>
        <end position="742"/>
    </location>
</feature>
<evidence type="ECO:0000256" key="15">
    <source>
        <dbReference type="ARBA" id="ARBA00023201"/>
    </source>
</evidence>
<feature type="transmembrane region" description="Helical" evidence="18">
    <location>
        <begin position="206"/>
        <end position="223"/>
    </location>
</feature>
<dbReference type="Gene3D" id="1.20.1740.10">
    <property type="entry name" value="Amino acid/polyamine transporter I"/>
    <property type="match status" value="1"/>
</dbReference>
<proteinExistence type="inferred from homology"/>
<feature type="transmembrane region" description="Helical" evidence="18">
    <location>
        <begin position="496"/>
        <end position="514"/>
    </location>
</feature>
<keyword evidence="3" id="KW-0813">Transport</keyword>
<evidence type="ECO:0000256" key="3">
    <source>
        <dbReference type="ARBA" id="ARBA00022448"/>
    </source>
</evidence>
<dbReference type="PANTHER" id="PTHR11827:SF58">
    <property type="entry name" value="SOLUTE CARRIER FAMILY 12 MEMBER 2"/>
    <property type="match status" value="1"/>
</dbReference>
<evidence type="ECO:0000256" key="5">
    <source>
        <dbReference type="ARBA" id="ARBA00022538"/>
    </source>
</evidence>
<dbReference type="GO" id="GO:1990573">
    <property type="term" value="P:potassium ion import across plasma membrane"/>
    <property type="evidence" value="ECO:0007669"/>
    <property type="project" value="TreeGrafter"/>
</dbReference>
<gene>
    <name evidence="20" type="ORF">GSONMT00030095001</name>
</gene>
<dbReference type="GO" id="GO:0055064">
    <property type="term" value="P:chloride ion homeostasis"/>
    <property type="evidence" value="ECO:0007669"/>
    <property type="project" value="TreeGrafter"/>
</dbReference>
<evidence type="ECO:0000256" key="8">
    <source>
        <dbReference type="ARBA" id="ARBA00022847"/>
    </source>
</evidence>
<dbReference type="GO" id="GO:0006884">
    <property type="term" value="P:cell volume homeostasis"/>
    <property type="evidence" value="ECO:0007669"/>
    <property type="project" value="TreeGrafter"/>
</dbReference>
<feature type="transmembrane region" description="Helical" evidence="18">
    <location>
        <begin position="376"/>
        <end position="397"/>
    </location>
</feature>